<feature type="compositionally biased region" description="Basic and acidic residues" evidence="2">
    <location>
        <begin position="1"/>
        <end position="10"/>
    </location>
</feature>
<dbReference type="Gene3D" id="1.25.10.10">
    <property type="entry name" value="Leucine-rich Repeat Variant"/>
    <property type="match status" value="1"/>
</dbReference>
<reference evidence="4 5" key="1">
    <citation type="submission" date="2021-06" db="EMBL/GenBank/DDBJ databases">
        <authorList>
            <person name="Kallberg Y."/>
            <person name="Tangrot J."/>
            <person name="Rosling A."/>
        </authorList>
    </citation>
    <scope>NUCLEOTIDE SEQUENCE [LARGE SCALE GENOMIC DNA]</scope>
    <source>
        <strain evidence="4 5">120-4 pot B 10/14</strain>
    </source>
</reference>
<dbReference type="InterPro" id="IPR039777">
    <property type="entry name" value="IFRD"/>
</dbReference>
<accession>A0ABN7UU74</accession>
<feature type="region of interest" description="Disordered" evidence="2">
    <location>
        <begin position="1"/>
        <end position="21"/>
    </location>
</feature>
<dbReference type="InterPro" id="IPR016024">
    <property type="entry name" value="ARM-type_fold"/>
</dbReference>
<dbReference type="InterPro" id="IPR011989">
    <property type="entry name" value="ARM-like"/>
</dbReference>
<evidence type="ECO:0000256" key="1">
    <source>
        <dbReference type="ARBA" id="ARBA00008828"/>
    </source>
</evidence>
<feature type="non-terminal residue" evidence="4">
    <location>
        <position position="503"/>
    </location>
</feature>
<comment type="similarity">
    <text evidence="1">Belongs to the IFRD family.</text>
</comment>
<keyword evidence="5" id="KW-1185">Reference proteome</keyword>
<feature type="region of interest" description="Disordered" evidence="2">
    <location>
        <begin position="411"/>
        <end position="453"/>
    </location>
</feature>
<name>A0ABN7UU74_GIGMA</name>
<proteinExistence type="inferred from homology"/>
<organism evidence="4 5">
    <name type="scientific">Gigaspora margarita</name>
    <dbReference type="NCBI Taxonomy" id="4874"/>
    <lineage>
        <taxon>Eukaryota</taxon>
        <taxon>Fungi</taxon>
        <taxon>Fungi incertae sedis</taxon>
        <taxon>Mucoromycota</taxon>
        <taxon>Glomeromycotina</taxon>
        <taxon>Glomeromycetes</taxon>
        <taxon>Diversisporales</taxon>
        <taxon>Gigasporaceae</taxon>
        <taxon>Gigaspora</taxon>
    </lineage>
</organism>
<evidence type="ECO:0000313" key="4">
    <source>
        <dbReference type="EMBL" id="CAG8668521.1"/>
    </source>
</evidence>
<feature type="compositionally biased region" description="Polar residues" evidence="2">
    <location>
        <begin position="417"/>
        <end position="431"/>
    </location>
</feature>
<evidence type="ECO:0000259" key="3">
    <source>
        <dbReference type="Pfam" id="PF05004"/>
    </source>
</evidence>
<evidence type="ECO:0000256" key="2">
    <source>
        <dbReference type="SAM" id="MobiDB-lite"/>
    </source>
</evidence>
<dbReference type="PANTHER" id="PTHR12354:SF1">
    <property type="entry name" value="INTERFERON-RELATED DEVELOPMENTAL REGULATOR 1"/>
    <property type="match status" value="1"/>
</dbReference>
<evidence type="ECO:0000313" key="5">
    <source>
        <dbReference type="Proteomes" id="UP000789901"/>
    </source>
</evidence>
<feature type="region of interest" description="Disordered" evidence="2">
    <location>
        <begin position="33"/>
        <end position="52"/>
    </location>
</feature>
<dbReference type="InterPro" id="IPR007701">
    <property type="entry name" value="Interferon-rel_develop_reg_N"/>
</dbReference>
<dbReference type="SUPFAM" id="SSF48371">
    <property type="entry name" value="ARM repeat"/>
    <property type="match status" value="1"/>
</dbReference>
<feature type="domain" description="Interferon-related developmental regulator N-terminal" evidence="3">
    <location>
        <begin position="52"/>
        <end position="345"/>
    </location>
</feature>
<gene>
    <name evidence="4" type="ORF">GMARGA_LOCUS10287</name>
</gene>
<feature type="compositionally biased region" description="Basic residues" evidence="2">
    <location>
        <begin position="432"/>
        <end position="445"/>
    </location>
</feature>
<dbReference type="EMBL" id="CAJVQB010005715">
    <property type="protein sequence ID" value="CAG8668521.1"/>
    <property type="molecule type" value="Genomic_DNA"/>
</dbReference>
<sequence length="503" mass="57045">MSQNLRKEAATRASRRASSNARPLASIYLSSTPLSSRHNTDEEDVWSETSADTADSWASVGSKNEDVVLEEINWEDEILQNIEDLGEKRTSTREGALTKLIRLLSHKYAADLLETRRDTLLDLLCRSIKKDKSYKESRLAAKVMSLLFITIGESQESMYHNILSLLKYTITNNASKEVKRACIQTLGLSCFISASYAEAIELLNFFNDIIVTNGKNVNANNDGEVIESALNAYGLLFSGLWGDNKRGSNKAKEEFDHIMPGLTKQLESSTMEVRVASGEIIALMFESLGIGKENDTEENWEVDYNDMDHLIKLLNTLATDSNRHRAKAERKVQRSAFRDVLKTVESGNRVQERLKIKKQTIYFSSWAKILQLNAFRAILSEGLHVHFQENELLQAIFEFVPPPTLVPGRMRPDSALSFHTTGSDTDSSVTNKKNKKLKGKKHGKRKGDLLEDNDKVPKRTRIDYFPVRWRNQQPRTPEHQIYPSDNDININEINEAIYVDALM</sequence>
<dbReference type="Proteomes" id="UP000789901">
    <property type="component" value="Unassembled WGS sequence"/>
</dbReference>
<protein>
    <submittedName>
        <fullName evidence="4">37470_t:CDS:1</fullName>
    </submittedName>
</protein>
<comment type="caution">
    <text evidence="4">The sequence shown here is derived from an EMBL/GenBank/DDBJ whole genome shotgun (WGS) entry which is preliminary data.</text>
</comment>
<dbReference type="Pfam" id="PF05004">
    <property type="entry name" value="IFRD"/>
    <property type="match status" value="1"/>
</dbReference>
<dbReference type="PANTHER" id="PTHR12354">
    <property type="entry name" value="INTERFERON-RELATED DEVELOPMENTAL REGULATOR"/>
    <property type="match status" value="1"/>
</dbReference>